<evidence type="ECO:0000256" key="2">
    <source>
        <dbReference type="SAM" id="Phobius"/>
    </source>
</evidence>
<dbReference type="EMBL" id="KN847333">
    <property type="protein sequence ID" value="KIW47247.1"/>
    <property type="molecule type" value="Genomic_DNA"/>
</dbReference>
<keyword evidence="2" id="KW-1133">Transmembrane helix</keyword>
<feature type="transmembrane region" description="Helical" evidence="2">
    <location>
        <begin position="6"/>
        <end position="28"/>
    </location>
</feature>
<organism evidence="3 4">
    <name type="scientific">Exophiala oligosperma</name>
    <dbReference type="NCBI Taxonomy" id="215243"/>
    <lineage>
        <taxon>Eukaryota</taxon>
        <taxon>Fungi</taxon>
        <taxon>Dikarya</taxon>
        <taxon>Ascomycota</taxon>
        <taxon>Pezizomycotina</taxon>
        <taxon>Eurotiomycetes</taxon>
        <taxon>Chaetothyriomycetidae</taxon>
        <taxon>Chaetothyriales</taxon>
        <taxon>Herpotrichiellaceae</taxon>
        <taxon>Exophiala</taxon>
    </lineage>
</organism>
<evidence type="ECO:0000256" key="1">
    <source>
        <dbReference type="SAM" id="MobiDB-lite"/>
    </source>
</evidence>
<accession>A0A0D2CBH3</accession>
<dbReference type="VEuPathDB" id="FungiDB:PV06_02832"/>
<keyword evidence="2" id="KW-0812">Transmembrane</keyword>
<feature type="region of interest" description="Disordered" evidence="1">
    <location>
        <begin position="79"/>
        <end position="130"/>
    </location>
</feature>
<dbReference type="OrthoDB" id="4117870at2759"/>
<dbReference type="RefSeq" id="XP_016267463.1">
    <property type="nucleotide sequence ID" value="XM_016403566.1"/>
</dbReference>
<dbReference type="GeneID" id="27354906"/>
<protein>
    <submittedName>
        <fullName evidence="3">Uncharacterized protein</fullName>
    </submittedName>
</protein>
<dbReference type="HOGENOM" id="CLU_1981625_0_0_1"/>
<reference evidence="3 4" key="1">
    <citation type="submission" date="2015-01" db="EMBL/GenBank/DDBJ databases">
        <title>The Genome Sequence of Exophiala oligosperma CBS72588.</title>
        <authorList>
            <consortium name="The Broad Institute Genomics Platform"/>
            <person name="Cuomo C."/>
            <person name="de Hoog S."/>
            <person name="Gorbushina A."/>
            <person name="Stielow B."/>
            <person name="Teixiera M."/>
            <person name="Abouelleil A."/>
            <person name="Chapman S.B."/>
            <person name="Priest M."/>
            <person name="Young S.K."/>
            <person name="Wortman J."/>
            <person name="Nusbaum C."/>
            <person name="Birren B."/>
        </authorList>
    </citation>
    <scope>NUCLEOTIDE SEQUENCE [LARGE SCALE GENOMIC DNA]</scope>
    <source>
        <strain evidence="3 4">CBS 72588</strain>
    </source>
</reference>
<gene>
    <name evidence="3" type="ORF">PV06_02832</name>
</gene>
<proteinExistence type="predicted"/>
<sequence>MANWSSSVPAGILGGLAGLMIIFIWWWFPRTWRKGVKQENAQLDDVEIQAEREMVIQNARNIVDNYRETLKLRELAKNAKTQSTEIAVEEQPGMLEPAAEEEESAPDQAGNVRTSSNPPRPGARSGSPTS</sequence>
<evidence type="ECO:0000313" key="4">
    <source>
        <dbReference type="Proteomes" id="UP000053342"/>
    </source>
</evidence>
<keyword evidence="2" id="KW-0472">Membrane</keyword>
<dbReference type="STRING" id="215243.A0A0D2CBH3"/>
<keyword evidence="4" id="KW-1185">Reference proteome</keyword>
<evidence type="ECO:0000313" key="3">
    <source>
        <dbReference type="EMBL" id="KIW47247.1"/>
    </source>
</evidence>
<name>A0A0D2CBH3_9EURO</name>
<dbReference type="AlphaFoldDB" id="A0A0D2CBH3"/>
<dbReference type="Proteomes" id="UP000053342">
    <property type="component" value="Unassembled WGS sequence"/>
</dbReference>